<organism evidence="1 2">
    <name type="scientific">Trifolium medium</name>
    <dbReference type="NCBI Taxonomy" id="97028"/>
    <lineage>
        <taxon>Eukaryota</taxon>
        <taxon>Viridiplantae</taxon>
        <taxon>Streptophyta</taxon>
        <taxon>Embryophyta</taxon>
        <taxon>Tracheophyta</taxon>
        <taxon>Spermatophyta</taxon>
        <taxon>Magnoliopsida</taxon>
        <taxon>eudicotyledons</taxon>
        <taxon>Gunneridae</taxon>
        <taxon>Pentapetalae</taxon>
        <taxon>rosids</taxon>
        <taxon>fabids</taxon>
        <taxon>Fabales</taxon>
        <taxon>Fabaceae</taxon>
        <taxon>Papilionoideae</taxon>
        <taxon>50 kb inversion clade</taxon>
        <taxon>NPAAA clade</taxon>
        <taxon>Hologalegina</taxon>
        <taxon>IRL clade</taxon>
        <taxon>Trifolieae</taxon>
        <taxon>Trifolium</taxon>
    </lineage>
</organism>
<dbReference type="EMBL" id="LXQA010879529">
    <property type="protein sequence ID" value="MCI75305.1"/>
    <property type="molecule type" value="Genomic_DNA"/>
</dbReference>
<evidence type="ECO:0000313" key="1">
    <source>
        <dbReference type="EMBL" id="MCI75305.1"/>
    </source>
</evidence>
<protein>
    <submittedName>
        <fullName evidence="1">Uncharacterized protein</fullName>
    </submittedName>
</protein>
<feature type="non-terminal residue" evidence="1">
    <location>
        <position position="1"/>
    </location>
</feature>
<sequence>SGSMRVLLGDGGCDGTEVGWWWQVEVMRGCGGGEVLTWWCWIWRRRCVVNVVCD</sequence>
<dbReference type="AlphaFoldDB" id="A0A392UU40"/>
<reference evidence="1 2" key="1">
    <citation type="journal article" date="2018" name="Front. Plant Sci.">
        <title>Red Clover (Trifolium pratense) and Zigzag Clover (T. medium) - A Picture of Genomic Similarities and Differences.</title>
        <authorList>
            <person name="Dluhosova J."/>
            <person name="Istvanek J."/>
            <person name="Nedelnik J."/>
            <person name="Repkova J."/>
        </authorList>
    </citation>
    <scope>NUCLEOTIDE SEQUENCE [LARGE SCALE GENOMIC DNA]</scope>
    <source>
        <strain evidence="2">cv. 10/8</strain>
        <tissue evidence="1">Leaf</tissue>
    </source>
</reference>
<accession>A0A392UU40</accession>
<dbReference type="Proteomes" id="UP000265520">
    <property type="component" value="Unassembled WGS sequence"/>
</dbReference>
<evidence type="ECO:0000313" key="2">
    <source>
        <dbReference type="Proteomes" id="UP000265520"/>
    </source>
</evidence>
<comment type="caution">
    <text evidence="1">The sequence shown here is derived from an EMBL/GenBank/DDBJ whole genome shotgun (WGS) entry which is preliminary data.</text>
</comment>
<keyword evidence="2" id="KW-1185">Reference proteome</keyword>
<name>A0A392UU40_9FABA</name>
<proteinExistence type="predicted"/>